<gene>
    <name evidence="3" type="ORF">NSK_000273</name>
</gene>
<dbReference type="InterPro" id="IPR005135">
    <property type="entry name" value="Endo/exonuclease/phosphatase"/>
</dbReference>
<comment type="caution">
    <text evidence="3">The sequence shown here is derived from an EMBL/GenBank/DDBJ whole genome shotgun (WGS) entry which is preliminary data.</text>
</comment>
<evidence type="ECO:0000313" key="3">
    <source>
        <dbReference type="EMBL" id="TFJ88704.1"/>
    </source>
</evidence>
<dbReference type="SUPFAM" id="SSF56219">
    <property type="entry name" value="DNase I-like"/>
    <property type="match status" value="1"/>
</dbReference>
<dbReference type="PANTHER" id="PTHR12121">
    <property type="entry name" value="CARBON CATABOLITE REPRESSOR PROTEIN 4"/>
    <property type="match status" value="1"/>
</dbReference>
<dbReference type="Gene3D" id="3.60.10.10">
    <property type="entry name" value="Endonuclease/exonuclease/phosphatase"/>
    <property type="match status" value="2"/>
</dbReference>
<dbReference type="InterPro" id="IPR036691">
    <property type="entry name" value="Endo/exonu/phosph_ase_sf"/>
</dbReference>
<sequence length="477" mass="52060">MHPRARRRGSRWIRREKRGPKEATPPTLPARNALRTFFRPWIPPTPHLPPPPSSTTFSLLSWNVLAPSLVDPSYLGFASEEDLAWSVRGPRVHALLQEQRPDIVCLQEDDRYPEFLDALNAHVLKPSPAPSPPTMAPSLPPLDPLLSPGATSSGTPFGMEGVEGVGPAPLEPFASPSPPSMPAYAGRWKKRTGPTKADGCSVLWRTQRFELVEAEEVEYRIPGCEFLDRDNVAILVVLQERGREGRGERGEGGEGGGEGRKLVVANTHLLFNPRRGDVKLAQLQVLLARVQALRSRHPSADVVVCGDFNATPDSALYAWMSAGFLDVTALNRRWVGGRREGAAGAVACAEDYSPGGLPPLVHTLGLASAYAHRPAAWTTGEPAFTSYGGSFRGTVDYIWYGRDDRGRGGLRCLEYWGMPKEAELRSQVGLPCRAMPSDHLPLMVKLAWAEGRRAGGRGGGREGGQGRRGQRRKSSWS</sequence>
<dbReference type="EMBL" id="SDOX01000001">
    <property type="protein sequence ID" value="TFJ88704.1"/>
    <property type="molecule type" value="Genomic_DNA"/>
</dbReference>
<feature type="domain" description="Endonuclease/exonuclease/phosphatase" evidence="2">
    <location>
        <begin position="60"/>
        <end position="439"/>
    </location>
</feature>
<name>A0A4D9DCC0_9STRA</name>
<dbReference type="GO" id="GO:0000175">
    <property type="term" value="F:3'-5'-RNA exonuclease activity"/>
    <property type="evidence" value="ECO:0007669"/>
    <property type="project" value="TreeGrafter"/>
</dbReference>
<dbReference type="InterPro" id="IPR050410">
    <property type="entry name" value="CCR4/nocturin_mRNA_transcr"/>
</dbReference>
<dbReference type="OrthoDB" id="428734at2759"/>
<keyword evidence="4" id="KW-1185">Reference proteome</keyword>
<evidence type="ECO:0000259" key="2">
    <source>
        <dbReference type="Pfam" id="PF03372"/>
    </source>
</evidence>
<organism evidence="3 4">
    <name type="scientific">Nannochloropsis salina CCMP1776</name>
    <dbReference type="NCBI Taxonomy" id="1027361"/>
    <lineage>
        <taxon>Eukaryota</taxon>
        <taxon>Sar</taxon>
        <taxon>Stramenopiles</taxon>
        <taxon>Ochrophyta</taxon>
        <taxon>Eustigmatophyceae</taxon>
        <taxon>Eustigmatales</taxon>
        <taxon>Monodopsidaceae</taxon>
        <taxon>Microchloropsis</taxon>
        <taxon>Microchloropsis salina</taxon>
    </lineage>
</organism>
<feature type="region of interest" description="Disordered" evidence="1">
    <location>
        <begin position="453"/>
        <end position="477"/>
    </location>
</feature>
<dbReference type="AlphaFoldDB" id="A0A4D9DCC0"/>
<feature type="compositionally biased region" description="Basic residues" evidence="1">
    <location>
        <begin position="468"/>
        <end position="477"/>
    </location>
</feature>
<feature type="region of interest" description="Disordered" evidence="1">
    <location>
        <begin position="1"/>
        <end position="28"/>
    </location>
</feature>
<feature type="compositionally biased region" description="Basic residues" evidence="1">
    <location>
        <begin position="1"/>
        <end position="18"/>
    </location>
</feature>
<evidence type="ECO:0000313" key="4">
    <source>
        <dbReference type="Proteomes" id="UP000355283"/>
    </source>
</evidence>
<proteinExistence type="predicted"/>
<dbReference type="Pfam" id="PF03372">
    <property type="entry name" value="Exo_endo_phos"/>
    <property type="match status" value="1"/>
</dbReference>
<feature type="compositionally biased region" description="Gly residues" evidence="1">
    <location>
        <begin position="456"/>
        <end position="467"/>
    </location>
</feature>
<protein>
    <recommendedName>
        <fullName evidence="2">Endonuclease/exonuclease/phosphatase domain-containing protein</fullName>
    </recommendedName>
</protein>
<evidence type="ECO:0000256" key="1">
    <source>
        <dbReference type="SAM" id="MobiDB-lite"/>
    </source>
</evidence>
<dbReference type="Proteomes" id="UP000355283">
    <property type="component" value="Unassembled WGS sequence"/>
</dbReference>
<dbReference type="PANTHER" id="PTHR12121:SF34">
    <property type="entry name" value="PROTEIN ANGEL"/>
    <property type="match status" value="1"/>
</dbReference>
<reference evidence="3 4" key="1">
    <citation type="submission" date="2019-01" db="EMBL/GenBank/DDBJ databases">
        <title>Nuclear Genome Assembly of the Microalgal Biofuel strain Nannochloropsis salina CCMP1776.</title>
        <authorList>
            <person name="Hovde B."/>
        </authorList>
    </citation>
    <scope>NUCLEOTIDE SEQUENCE [LARGE SCALE GENOMIC DNA]</scope>
    <source>
        <strain evidence="3 4">CCMP1776</strain>
    </source>
</reference>
<accession>A0A4D9DCC0</accession>